<keyword evidence="3" id="KW-1185">Reference proteome</keyword>
<protein>
    <submittedName>
        <fullName evidence="2">Uncharacterized protein</fullName>
    </submittedName>
</protein>
<gene>
    <name evidence="2" type="ORF">WKI71_17250</name>
</gene>
<feature type="region of interest" description="Disordered" evidence="1">
    <location>
        <begin position="1"/>
        <end position="31"/>
    </location>
</feature>
<feature type="compositionally biased region" description="Polar residues" evidence="1">
    <location>
        <begin position="127"/>
        <end position="141"/>
    </location>
</feature>
<dbReference type="EMBL" id="JBBKAK010000001">
    <property type="protein sequence ID" value="MEJ8669539.1"/>
    <property type="molecule type" value="Genomic_DNA"/>
</dbReference>
<comment type="caution">
    <text evidence="2">The sequence shown here is derived from an EMBL/GenBank/DDBJ whole genome shotgun (WGS) entry which is preliminary data.</text>
</comment>
<organism evidence="2 3">
    <name type="scientific">Streptomyces machairae</name>
    <dbReference type="NCBI Taxonomy" id="3134109"/>
    <lineage>
        <taxon>Bacteria</taxon>
        <taxon>Bacillati</taxon>
        <taxon>Actinomycetota</taxon>
        <taxon>Actinomycetes</taxon>
        <taxon>Kitasatosporales</taxon>
        <taxon>Streptomycetaceae</taxon>
        <taxon>Streptomyces</taxon>
    </lineage>
</organism>
<evidence type="ECO:0000256" key="1">
    <source>
        <dbReference type="SAM" id="MobiDB-lite"/>
    </source>
</evidence>
<evidence type="ECO:0000313" key="2">
    <source>
        <dbReference type="EMBL" id="MEJ8669539.1"/>
    </source>
</evidence>
<name>A0ABU8UKU2_9ACTN</name>
<evidence type="ECO:0000313" key="3">
    <source>
        <dbReference type="Proteomes" id="UP001376459"/>
    </source>
</evidence>
<reference evidence="2 3" key="1">
    <citation type="submission" date="2024-03" db="EMBL/GenBank/DDBJ databases">
        <title>Novel Streptomyces species of biotechnological and ecological value are a feature of Machair soil.</title>
        <authorList>
            <person name="Prole J.R."/>
            <person name="Goodfellow M."/>
            <person name="Allenby N."/>
            <person name="Ward A.C."/>
        </authorList>
    </citation>
    <scope>NUCLEOTIDE SEQUENCE [LARGE SCALE GENOMIC DNA]</scope>
    <source>
        <strain evidence="2 3">MS1.AVA.1</strain>
    </source>
</reference>
<accession>A0ABU8UKU2</accession>
<dbReference type="Proteomes" id="UP001376459">
    <property type="component" value="Unassembled WGS sequence"/>
</dbReference>
<feature type="region of interest" description="Disordered" evidence="1">
    <location>
        <begin position="78"/>
        <end position="187"/>
    </location>
</feature>
<proteinExistence type="predicted"/>
<sequence>MRGDSARIAMVPSTGAGPPGPGMPGVAWPPESATGLRIMNVSPEATPPAGASGSAGGVEALPSVRAVPPVAAAARGSLGSGSCGLPQETRWSCSPPKPAWWAGSAPQADAGSARLPCWESAGKGPWTGSSSKKCGPVSSTEAAAGPSGFAPGGGASDSPSVGAGRLVPGTQEAPFQYRTYPGMDGSG</sequence>